<evidence type="ECO:0000313" key="2">
    <source>
        <dbReference type="Proteomes" id="UP000241762"/>
    </source>
</evidence>
<proteinExistence type="predicted"/>
<dbReference type="AlphaFoldDB" id="A0A2P1P6Y2"/>
<keyword evidence="2" id="KW-1185">Reference proteome</keyword>
<reference evidence="1 2" key="1">
    <citation type="submission" date="2018-03" db="EMBL/GenBank/DDBJ databases">
        <title>A gene transfer event suggests a long-term partnership between eustigmatophyte algae and a novel lineage of endosymbiotic bacteria.</title>
        <authorList>
            <person name="Yurchenko T."/>
            <person name="Sevcikova T."/>
            <person name="Pribyl P."/>
            <person name="El Karkouri K."/>
            <person name="Klimes V."/>
            <person name="Amaral R."/>
            <person name="Zbrankova V."/>
            <person name="Kim E."/>
            <person name="Raoult D."/>
            <person name="Santos L.M.A."/>
            <person name="Elias M."/>
        </authorList>
    </citation>
    <scope>NUCLEOTIDE SEQUENCE [LARGE SCALE GENOMIC DNA]</scope>
    <source>
        <strain evidence="1">CCALA 838</strain>
    </source>
</reference>
<dbReference type="EMBL" id="CP027845">
    <property type="protein sequence ID" value="AVP87021.1"/>
    <property type="molecule type" value="Genomic_DNA"/>
</dbReference>
<sequence length="733" mass="84280">METEIQEQDKGFLPLDILIHGDMEGIMGDALMLLSIHTTREPSYLETVKYICKTLSVDHSKLNSLQKNIIKDNITYLMVQHKIPMDDVSDLVSFLKHLDINMIDLPETINLQNLLLSKFDIAADIINKALTKHKVSKRDIDNFLIKRIQVSDLIENISTDKENNLSKMAKKMSFQQIVRFFTDIADYNTFIDFKNHIQSRPIPVDCSLRIETKLFYNFLSKGSTEECLKLLPQIDTLIQDIKKQENIDLESKSSISNALFTEALYHMNNAQTKLAMHKILEAIEVYPPDSFRNADSTILNIDNFKTYETKKFWLDKLIQAWPLEAEIKTVLLEWFLTGYVLKISLNTRLLKKFEDLKLNLQANIKIRELNNAIDSFEIYTKISFYALNYNIEEVENLLANLAINKYIPSEFKYTVQINTLRFISRKAAESIIPMIVQLKPRDDDFVYNLVMADVYINLADNVPEKAVEYSIKISNYIQKANLLFKDGTHKNYLKAVLINLNKSIALKSFTLSKEYQEYIDFLENIGENFTIIEDHRSIHEKYQALKKEAEELQKRDISGEPEVVYSWKIGNQIYESTNPDVVLIDPDQLIFGINDLRATEQELAPFDESLRKGFIADKKQGKGLKLIPELSLIEAKDNSGNRLTYQVIHVNPEGAKLIISKNKLTHKGVKIQTVKPEGAKKQSDKMYYQGCKSETCPTLPDLSKHVIKWQEVYGLAQSTSSRAQTNLGGGRSI</sequence>
<dbReference type="KEGG" id="ptc:phytr_580"/>
<accession>A0A2P1P6Y2</accession>
<dbReference type="Proteomes" id="UP000241762">
    <property type="component" value="Chromosome"/>
</dbReference>
<name>A0A2P1P6Y2_9RICK</name>
<dbReference type="RefSeq" id="WP_106873900.1">
    <property type="nucleotide sequence ID" value="NZ_CP027845.1"/>
</dbReference>
<protein>
    <submittedName>
        <fullName evidence="1">Uncharacterized protein</fullName>
    </submittedName>
</protein>
<gene>
    <name evidence="1" type="ORF">phytr_580</name>
</gene>
<evidence type="ECO:0000313" key="1">
    <source>
        <dbReference type="EMBL" id="AVP87021.1"/>
    </source>
</evidence>
<organism evidence="1 2">
    <name type="scientific">Candidatus Phycorickettsia trachydisci</name>
    <dbReference type="NCBI Taxonomy" id="2115978"/>
    <lineage>
        <taxon>Bacteria</taxon>
        <taxon>Pseudomonadati</taxon>
        <taxon>Pseudomonadota</taxon>
        <taxon>Alphaproteobacteria</taxon>
        <taxon>Rickettsiales</taxon>
        <taxon>Rickettsiaceae</taxon>
        <taxon>Candidatus Phycorickettsia</taxon>
    </lineage>
</organism>